<evidence type="ECO:0000313" key="10">
    <source>
        <dbReference type="Proteomes" id="UP000197065"/>
    </source>
</evidence>
<sequence>MAIGPLIDGGDEEGFRPLAEINVTPLVDVMLVLLIVFMVSAPLMMAGVKIDLPKTSAATISPPKEPVVLTIDRQGRLFIKQDEIATADLASRLDAMAKGDKGQVIYIRGDRELPYGKIMAVMSDVSQAGFASVSLVGESRPNASEGAALPAAGKDQP</sequence>
<dbReference type="RefSeq" id="WP_088561455.1">
    <property type="nucleotide sequence ID" value="NZ_FYEH01000006.1"/>
</dbReference>
<evidence type="ECO:0000256" key="2">
    <source>
        <dbReference type="ARBA" id="ARBA00005811"/>
    </source>
</evidence>
<dbReference type="GO" id="GO:0022857">
    <property type="term" value="F:transmembrane transporter activity"/>
    <property type="evidence" value="ECO:0007669"/>
    <property type="project" value="InterPro"/>
</dbReference>
<dbReference type="Pfam" id="PF02472">
    <property type="entry name" value="ExbD"/>
    <property type="match status" value="1"/>
</dbReference>
<keyword evidence="7" id="KW-0653">Protein transport</keyword>
<evidence type="ECO:0000313" key="9">
    <source>
        <dbReference type="EMBL" id="SNB68252.1"/>
    </source>
</evidence>
<evidence type="ECO:0000256" key="5">
    <source>
        <dbReference type="ARBA" id="ARBA00022989"/>
    </source>
</evidence>
<accession>A0A212R7W8</accession>
<dbReference type="PANTHER" id="PTHR30558:SF7">
    <property type="entry name" value="TOL-PAL SYSTEM PROTEIN TOLR"/>
    <property type="match status" value="1"/>
</dbReference>
<evidence type="ECO:0000256" key="1">
    <source>
        <dbReference type="ARBA" id="ARBA00004162"/>
    </source>
</evidence>
<dbReference type="GO" id="GO:0005886">
    <property type="term" value="C:plasma membrane"/>
    <property type="evidence" value="ECO:0007669"/>
    <property type="project" value="UniProtKB-SubCell"/>
</dbReference>
<keyword evidence="9" id="KW-0132">Cell division</keyword>
<evidence type="ECO:0000256" key="4">
    <source>
        <dbReference type="ARBA" id="ARBA00022692"/>
    </source>
</evidence>
<comment type="subcellular location">
    <subcellularLocation>
        <location evidence="1">Cell membrane</location>
        <topology evidence="1">Single-pass membrane protein</topology>
    </subcellularLocation>
    <subcellularLocation>
        <location evidence="7">Cell membrane</location>
        <topology evidence="7">Single-pass type II membrane protein</topology>
    </subcellularLocation>
</comment>
<dbReference type="OrthoDB" id="9798629at2"/>
<keyword evidence="6 8" id="KW-0472">Membrane</keyword>
<evidence type="ECO:0000256" key="6">
    <source>
        <dbReference type="ARBA" id="ARBA00023136"/>
    </source>
</evidence>
<dbReference type="Gene3D" id="3.30.420.270">
    <property type="match status" value="1"/>
</dbReference>
<keyword evidence="4 7" id="KW-0812">Transmembrane</keyword>
<organism evidence="9 10">
    <name type="scientific">Arboricoccus pini</name>
    <dbReference type="NCBI Taxonomy" id="1963835"/>
    <lineage>
        <taxon>Bacteria</taxon>
        <taxon>Pseudomonadati</taxon>
        <taxon>Pseudomonadota</taxon>
        <taxon>Alphaproteobacteria</taxon>
        <taxon>Geminicoccales</taxon>
        <taxon>Geminicoccaceae</taxon>
        <taxon>Arboricoccus</taxon>
    </lineage>
</organism>
<keyword evidence="3" id="KW-1003">Cell membrane</keyword>
<dbReference type="PANTHER" id="PTHR30558">
    <property type="entry name" value="EXBD MEMBRANE COMPONENT OF PMF-DRIVEN MACROMOLECULE IMPORT SYSTEM"/>
    <property type="match status" value="1"/>
</dbReference>
<evidence type="ECO:0000256" key="3">
    <source>
        <dbReference type="ARBA" id="ARBA00022475"/>
    </source>
</evidence>
<proteinExistence type="inferred from homology"/>
<keyword evidence="5 8" id="KW-1133">Transmembrane helix</keyword>
<keyword evidence="7" id="KW-0813">Transport</keyword>
<name>A0A212R7W8_9PROT</name>
<dbReference type="GO" id="GO:0015031">
    <property type="term" value="P:protein transport"/>
    <property type="evidence" value="ECO:0007669"/>
    <property type="project" value="UniProtKB-KW"/>
</dbReference>
<keyword evidence="10" id="KW-1185">Reference proteome</keyword>
<keyword evidence="9" id="KW-0131">Cell cycle</keyword>
<reference evidence="9 10" key="1">
    <citation type="submission" date="2017-06" db="EMBL/GenBank/DDBJ databases">
        <authorList>
            <person name="Kim H.J."/>
            <person name="Triplett B.A."/>
        </authorList>
    </citation>
    <scope>NUCLEOTIDE SEQUENCE [LARGE SCALE GENOMIC DNA]</scope>
    <source>
        <strain evidence="9 10">B29T1</strain>
    </source>
</reference>
<gene>
    <name evidence="9" type="ORF">SAMN07250955_106156</name>
</gene>
<dbReference type="InterPro" id="IPR003400">
    <property type="entry name" value="ExbD"/>
</dbReference>
<dbReference type="AlphaFoldDB" id="A0A212R7W8"/>
<dbReference type="GO" id="GO:0051301">
    <property type="term" value="P:cell division"/>
    <property type="evidence" value="ECO:0007669"/>
    <property type="project" value="UniProtKB-KW"/>
</dbReference>
<comment type="similarity">
    <text evidence="2 7">Belongs to the ExbD/TolR family.</text>
</comment>
<evidence type="ECO:0000256" key="7">
    <source>
        <dbReference type="RuleBase" id="RU003879"/>
    </source>
</evidence>
<feature type="transmembrane region" description="Helical" evidence="8">
    <location>
        <begin position="26"/>
        <end position="46"/>
    </location>
</feature>
<protein>
    <submittedName>
        <fullName evidence="9">Cell division and transport-associated protein TolR</fullName>
    </submittedName>
</protein>
<dbReference type="EMBL" id="FYEH01000006">
    <property type="protein sequence ID" value="SNB68252.1"/>
    <property type="molecule type" value="Genomic_DNA"/>
</dbReference>
<dbReference type="Proteomes" id="UP000197065">
    <property type="component" value="Unassembled WGS sequence"/>
</dbReference>
<evidence type="ECO:0000256" key="8">
    <source>
        <dbReference type="SAM" id="Phobius"/>
    </source>
</evidence>